<accession>A0A229ULY5</accession>
<dbReference type="Proteomes" id="UP000215509">
    <property type="component" value="Unassembled WGS sequence"/>
</dbReference>
<dbReference type="EMBL" id="NMQW01000033">
    <property type="protein sequence ID" value="OXM84305.1"/>
    <property type="molecule type" value="Genomic_DNA"/>
</dbReference>
<evidence type="ECO:0000313" key="2">
    <source>
        <dbReference type="Proteomes" id="UP000215509"/>
    </source>
</evidence>
<sequence>MSLITTEAQAEAAKEVPIWKCTAADCNAWIKDEYVTEASPSCPLCNSAMERDLREIPAVVKKFRKTFIMGKRRF</sequence>
<evidence type="ECO:0000313" key="1">
    <source>
        <dbReference type="EMBL" id="OXM84305.1"/>
    </source>
</evidence>
<organism evidence="1 2">
    <name type="scientific">Paenibacillus rigui</name>
    <dbReference type="NCBI Taxonomy" id="554312"/>
    <lineage>
        <taxon>Bacteria</taxon>
        <taxon>Bacillati</taxon>
        <taxon>Bacillota</taxon>
        <taxon>Bacilli</taxon>
        <taxon>Bacillales</taxon>
        <taxon>Paenibacillaceae</taxon>
        <taxon>Paenibacillus</taxon>
    </lineage>
</organism>
<gene>
    <name evidence="1" type="ORF">CF651_21210</name>
</gene>
<dbReference type="Pfam" id="PF14169">
    <property type="entry name" value="YdjO"/>
    <property type="match status" value="1"/>
</dbReference>
<proteinExistence type="predicted"/>
<dbReference type="InterPro" id="IPR025916">
    <property type="entry name" value="YdjO"/>
</dbReference>
<keyword evidence="2" id="KW-1185">Reference proteome</keyword>
<dbReference type="AlphaFoldDB" id="A0A229ULY5"/>
<reference evidence="1 2" key="1">
    <citation type="submission" date="2017-07" db="EMBL/GenBank/DDBJ databases">
        <title>Genome sequencing and assembly of Paenibacillus rigui.</title>
        <authorList>
            <person name="Mayilraj S."/>
        </authorList>
    </citation>
    <scope>NUCLEOTIDE SEQUENCE [LARGE SCALE GENOMIC DNA]</scope>
    <source>
        <strain evidence="1 2">JCM 16352</strain>
    </source>
</reference>
<protein>
    <submittedName>
        <fullName evidence="1">Cold-shock protein</fullName>
    </submittedName>
</protein>
<dbReference type="OrthoDB" id="1955171at2"/>
<name>A0A229ULY5_9BACL</name>
<comment type="caution">
    <text evidence="1">The sequence shown here is derived from an EMBL/GenBank/DDBJ whole genome shotgun (WGS) entry which is preliminary data.</text>
</comment>
<dbReference type="RefSeq" id="WP_094016877.1">
    <property type="nucleotide sequence ID" value="NZ_NMQW01000033.1"/>
</dbReference>